<dbReference type="GO" id="GO:0008793">
    <property type="term" value="F:aromatic-amino-acid transaminase activity"/>
    <property type="evidence" value="ECO:0007669"/>
    <property type="project" value="TreeGrafter"/>
</dbReference>
<feature type="domain" description="Aminotransferase class I/classII large" evidence="11">
    <location>
        <begin position="264"/>
        <end position="602"/>
    </location>
</feature>
<feature type="region of interest" description="Disordered" evidence="10">
    <location>
        <begin position="1"/>
        <end position="45"/>
    </location>
</feature>
<dbReference type="Pfam" id="PF00155">
    <property type="entry name" value="Aminotran_1_2"/>
    <property type="match status" value="1"/>
</dbReference>
<reference evidence="12" key="1">
    <citation type="journal article" date="2023" name="Mol. Phylogenet. Evol.">
        <title>Genome-scale phylogeny and comparative genomics of the fungal order Sordariales.</title>
        <authorList>
            <person name="Hensen N."/>
            <person name="Bonometti L."/>
            <person name="Westerberg I."/>
            <person name="Brannstrom I.O."/>
            <person name="Guillou S."/>
            <person name="Cros-Aarteil S."/>
            <person name="Calhoun S."/>
            <person name="Haridas S."/>
            <person name="Kuo A."/>
            <person name="Mondo S."/>
            <person name="Pangilinan J."/>
            <person name="Riley R."/>
            <person name="LaButti K."/>
            <person name="Andreopoulos B."/>
            <person name="Lipzen A."/>
            <person name="Chen C."/>
            <person name="Yan M."/>
            <person name="Daum C."/>
            <person name="Ng V."/>
            <person name="Clum A."/>
            <person name="Steindorff A."/>
            <person name="Ohm R.A."/>
            <person name="Martin F."/>
            <person name="Silar P."/>
            <person name="Natvig D.O."/>
            <person name="Lalanne C."/>
            <person name="Gautier V."/>
            <person name="Ament-Velasquez S.L."/>
            <person name="Kruys A."/>
            <person name="Hutchinson M.I."/>
            <person name="Powell A.J."/>
            <person name="Barry K."/>
            <person name="Miller A.N."/>
            <person name="Grigoriev I.V."/>
            <person name="Debuchy R."/>
            <person name="Gladieux P."/>
            <person name="Hiltunen Thoren M."/>
            <person name="Johannesson H."/>
        </authorList>
    </citation>
    <scope>NUCLEOTIDE SEQUENCE</scope>
    <source>
        <strain evidence="12">CBS 103.79</strain>
    </source>
</reference>
<dbReference type="AlphaFoldDB" id="A0AAN6MU21"/>
<evidence type="ECO:0000256" key="8">
    <source>
        <dbReference type="ARBA" id="ARBA00051993"/>
    </source>
</evidence>
<feature type="region of interest" description="Disordered" evidence="10">
    <location>
        <begin position="65"/>
        <end position="86"/>
    </location>
</feature>
<keyword evidence="6 12" id="KW-0808">Transferase</keyword>
<dbReference type="InterPro" id="IPR004839">
    <property type="entry name" value="Aminotransferase_I/II_large"/>
</dbReference>
<dbReference type="EMBL" id="MU855321">
    <property type="protein sequence ID" value="KAK3906675.1"/>
    <property type="molecule type" value="Genomic_DNA"/>
</dbReference>
<evidence type="ECO:0000256" key="10">
    <source>
        <dbReference type="SAM" id="MobiDB-lite"/>
    </source>
</evidence>
<dbReference type="Gene3D" id="3.40.640.10">
    <property type="entry name" value="Type I PLP-dependent aspartate aminotransferase-like (Major domain)"/>
    <property type="match status" value="1"/>
</dbReference>
<proteinExistence type="inferred from homology"/>
<comment type="similarity">
    <text evidence="3">Belongs to the class-I pyridoxal-phosphate-dependent aminotransferase family.</text>
</comment>
<name>A0AAN6MU21_9PEZI</name>
<dbReference type="EC" id="2.6.1.57" evidence="9"/>
<protein>
    <recommendedName>
        <fullName evidence="9">aromatic-amino-acid transaminase</fullName>
        <ecNumber evidence="9">2.6.1.57</ecNumber>
    </recommendedName>
</protein>
<dbReference type="InterPro" id="IPR015424">
    <property type="entry name" value="PyrdxlP-dep_Trfase"/>
</dbReference>
<dbReference type="PANTHER" id="PTHR42790:SF21">
    <property type="entry name" value="AROMATIC_AMINOADIPATE AMINOTRANSFERASE 1"/>
    <property type="match status" value="1"/>
</dbReference>
<dbReference type="InterPro" id="IPR050859">
    <property type="entry name" value="Class-I_PLP-dep_aminotransf"/>
</dbReference>
<dbReference type="GO" id="GO:0019878">
    <property type="term" value="P:lysine biosynthetic process via aminoadipic acid"/>
    <property type="evidence" value="ECO:0007669"/>
    <property type="project" value="TreeGrafter"/>
</dbReference>
<gene>
    <name evidence="12" type="ORF">C8A05DRAFT_29425</name>
</gene>
<evidence type="ECO:0000313" key="13">
    <source>
        <dbReference type="Proteomes" id="UP001303889"/>
    </source>
</evidence>
<reference evidence="12" key="2">
    <citation type="submission" date="2023-05" db="EMBL/GenBank/DDBJ databases">
        <authorList>
            <consortium name="Lawrence Berkeley National Laboratory"/>
            <person name="Steindorff A."/>
            <person name="Hensen N."/>
            <person name="Bonometti L."/>
            <person name="Westerberg I."/>
            <person name="Brannstrom I.O."/>
            <person name="Guillou S."/>
            <person name="Cros-Aarteil S."/>
            <person name="Calhoun S."/>
            <person name="Haridas S."/>
            <person name="Kuo A."/>
            <person name="Mondo S."/>
            <person name="Pangilinan J."/>
            <person name="Riley R."/>
            <person name="Labutti K."/>
            <person name="Andreopoulos B."/>
            <person name="Lipzen A."/>
            <person name="Chen C."/>
            <person name="Yanf M."/>
            <person name="Daum C."/>
            <person name="Ng V."/>
            <person name="Clum A."/>
            <person name="Ohm R."/>
            <person name="Martin F."/>
            <person name="Silar P."/>
            <person name="Natvig D."/>
            <person name="Lalanne C."/>
            <person name="Gautier V."/>
            <person name="Ament-Velasquez S.L."/>
            <person name="Kruys A."/>
            <person name="Hutchinson M.I."/>
            <person name="Powell A.J."/>
            <person name="Barry K."/>
            <person name="Miller A.N."/>
            <person name="Grigoriev I.V."/>
            <person name="Debuchy R."/>
            <person name="Gladieux P."/>
            <person name="Thoren M.H."/>
            <person name="Johannesson H."/>
        </authorList>
    </citation>
    <scope>NUCLEOTIDE SEQUENCE</scope>
    <source>
        <strain evidence="12">CBS 103.79</strain>
    </source>
</reference>
<dbReference type="PANTHER" id="PTHR42790">
    <property type="entry name" value="AMINOTRANSFERASE"/>
    <property type="match status" value="1"/>
</dbReference>
<evidence type="ECO:0000256" key="9">
    <source>
        <dbReference type="ARBA" id="ARBA00067014"/>
    </source>
</evidence>
<comment type="cofactor">
    <cofactor evidence="1">
        <name>pyridoxal 5'-phosphate</name>
        <dbReference type="ChEBI" id="CHEBI:597326"/>
    </cofactor>
</comment>
<feature type="compositionally biased region" description="Low complexity" evidence="10">
    <location>
        <begin position="19"/>
        <end position="31"/>
    </location>
</feature>
<evidence type="ECO:0000256" key="7">
    <source>
        <dbReference type="ARBA" id="ARBA00022898"/>
    </source>
</evidence>
<dbReference type="FunFam" id="3.40.640.10:FF:000074">
    <property type="entry name" value="Aromatic amino acid aminotransferase"/>
    <property type="match status" value="1"/>
</dbReference>
<keyword evidence="5" id="KW-0032">Aminotransferase</keyword>
<comment type="caution">
    <text evidence="12">The sequence shown here is derived from an EMBL/GenBank/DDBJ whole genome shotgun (WGS) entry which is preliminary data.</text>
</comment>
<dbReference type="GO" id="GO:0009074">
    <property type="term" value="P:aromatic amino acid family catabolic process"/>
    <property type="evidence" value="ECO:0007669"/>
    <property type="project" value="TreeGrafter"/>
</dbReference>
<evidence type="ECO:0000259" key="11">
    <source>
        <dbReference type="Pfam" id="PF00155"/>
    </source>
</evidence>
<dbReference type="GO" id="GO:0005737">
    <property type="term" value="C:cytoplasm"/>
    <property type="evidence" value="ECO:0007669"/>
    <property type="project" value="UniProtKB-SubCell"/>
</dbReference>
<sequence length="612" mass="66032">MRSALRTGALRGIPPAAASSPTGPLRSSSSGISVGPRNLRGVNGKRLPASSVGFHSTASGQVVEGGEVAVGGGGGGATTGDSGGGVKVEMEVGGELPRRSRVTLAEVGERRRRKGRLVAPTAAPCDAGMFMGPTTGKPKARRWDHHLSPESARRAPCKLKLAAHHLKTPGMLSLGGGLPCPEYFPISSLTLHIPTPPNFSESSTLSAGEDATITKYAASLPIDAPGAAEYDLSIALNYSQATGSAQLTRFVTEHVELVGAAPPYADWGVCLTVGSTGALEQVLRMLCDGPGRGDTLLTEEFSFSTALETAAPMGVGVVGVKMDGEGLVPGELEGLLSGWDVGRGRKPHVLYTVPSGQNPTGATQSEERRREVYEVCRRHDVMIVEDEPYYYLQMGEIGEGRQLEGVEEFLDGLIPTYTSMDVDGRVVRMDSFSKVVVPGSRVGWITASQQLVERFIRHAEVANQGPSGFSQVILHKLLDNQWGHEGYLRWLMNLRVEYTKRRDVMAAACERHLPKEVVSWKPPQAGMFQWLKIDHTRHPDAGTKSIYEIEEEIFNSCIGRGVLVARGSWFRAEQDKPLSGLYFRTTFAAATPENMTEAIRRLGEAIRESYRL</sequence>
<keyword evidence="13" id="KW-1185">Reference proteome</keyword>
<comment type="subcellular location">
    <subcellularLocation>
        <location evidence="2">Cytoplasm</location>
    </subcellularLocation>
</comment>
<keyword evidence="7" id="KW-0663">Pyridoxal phosphate</keyword>
<evidence type="ECO:0000256" key="1">
    <source>
        <dbReference type="ARBA" id="ARBA00001933"/>
    </source>
</evidence>
<evidence type="ECO:0000313" key="12">
    <source>
        <dbReference type="EMBL" id="KAK3906675.1"/>
    </source>
</evidence>
<dbReference type="InterPro" id="IPR015421">
    <property type="entry name" value="PyrdxlP-dep_Trfase_major"/>
</dbReference>
<dbReference type="GO" id="GO:0006571">
    <property type="term" value="P:tyrosine biosynthetic process"/>
    <property type="evidence" value="ECO:0007669"/>
    <property type="project" value="TreeGrafter"/>
</dbReference>
<evidence type="ECO:0000256" key="2">
    <source>
        <dbReference type="ARBA" id="ARBA00004496"/>
    </source>
</evidence>
<dbReference type="Proteomes" id="UP001303889">
    <property type="component" value="Unassembled WGS sequence"/>
</dbReference>
<feature type="compositionally biased region" description="Gly residues" evidence="10">
    <location>
        <begin position="68"/>
        <end position="86"/>
    </location>
</feature>
<evidence type="ECO:0000256" key="5">
    <source>
        <dbReference type="ARBA" id="ARBA00022576"/>
    </source>
</evidence>
<organism evidence="12 13">
    <name type="scientific">Staphylotrichum tortipilum</name>
    <dbReference type="NCBI Taxonomy" id="2831512"/>
    <lineage>
        <taxon>Eukaryota</taxon>
        <taxon>Fungi</taxon>
        <taxon>Dikarya</taxon>
        <taxon>Ascomycota</taxon>
        <taxon>Pezizomycotina</taxon>
        <taxon>Sordariomycetes</taxon>
        <taxon>Sordariomycetidae</taxon>
        <taxon>Sordariales</taxon>
        <taxon>Chaetomiaceae</taxon>
        <taxon>Staphylotrichum</taxon>
    </lineage>
</organism>
<evidence type="ECO:0000256" key="4">
    <source>
        <dbReference type="ARBA" id="ARBA00022490"/>
    </source>
</evidence>
<evidence type="ECO:0000256" key="3">
    <source>
        <dbReference type="ARBA" id="ARBA00007441"/>
    </source>
</evidence>
<evidence type="ECO:0000256" key="6">
    <source>
        <dbReference type="ARBA" id="ARBA00022679"/>
    </source>
</evidence>
<dbReference type="GO" id="GO:0030170">
    <property type="term" value="F:pyridoxal phosphate binding"/>
    <property type="evidence" value="ECO:0007669"/>
    <property type="project" value="InterPro"/>
</dbReference>
<dbReference type="SUPFAM" id="SSF53383">
    <property type="entry name" value="PLP-dependent transferases"/>
    <property type="match status" value="1"/>
</dbReference>
<dbReference type="CDD" id="cd00609">
    <property type="entry name" value="AAT_like"/>
    <property type="match status" value="1"/>
</dbReference>
<dbReference type="GO" id="GO:0047536">
    <property type="term" value="F:2-aminoadipate transaminase activity"/>
    <property type="evidence" value="ECO:0007669"/>
    <property type="project" value="TreeGrafter"/>
</dbReference>
<accession>A0AAN6MU21</accession>
<keyword evidence="4" id="KW-0963">Cytoplasm</keyword>
<comment type="catalytic activity">
    <reaction evidence="8">
        <text>an aromatic L-alpha-amino acid + 2-oxoglutarate = an aromatic oxo-acid + L-glutamate</text>
        <dbReference type="Rhea" id="RHEA:17533"/>
        <dbReference type="ChEBI" id="CHEBI:16810"/>
        <dbReference type="ChEBI" id="CHEBI:29985"/>
        <dbReference type="ChEBI" id="CHEBI:73309"/>
        <dbReference type="ChEBI" id="CHEBI:84824"/>
        <dbReference type="EC" id="2.6.1.57"/>
    </reaction>
</comment>